<sequence>MGRSRRINIEKATNFMRQFRDPESRELTKLSANQFMDVWGHYDKDGVHPSDTCSVTPDARPPCHALLRDVWTLYSIPGTFQPHCTPLRYPLTEFWIGTRTEFPTITDMALNVLLPFNTAYLSEVTFSALTDIKSQYRSAIKNVGEVLRPAVSNIKPIFDLLCNKKQAYSSH</sequence>
<gene>
    <name evidence="1" type="ORF">QYM36_001242</name>
</gene>
<keyword evidence="2" id="KW-1185">Reference proteome</keyword>
<protein>
    <recommendedName>
        <fullName evidence="3">HAT C-terminal dimerisation domain-containing protein</fullName>
    </recommendedName>
</protein>
<dbReference type="AlphaFoldDB" id="A0AA88LBV1"/>
<evidence type="ECO:0000313" key="1">
    <source>
        <dbReference type="EMBL" id="KAK2724677.1"/>
    </source>
</evidence>
<evidence type="ECO:0008006" key="3">
    <source>
        <dbReference type="Google" id="ProtNLM"/>
    </source>
</evidence>
<comment type="caution">
    <text evidence="1">The sequence shown here is derived from an EMBL/GenBank/DDBJ whole genome shotgun (WGS) entry which is preliminary data.</text>
</comment>
<organism evidence="1 2">
    <name type="scientific">Artemia franciscana</name>
    <name type="common">Brine shrimp</name>
    <name type="synonym">Artemia sanfranciscana</name>
    <dbReference type="NCBI Taxonomy" id="6661"/>
    <lineage>
        <taxon>Eukaryota</taxon>
        <taxon>Metazoa</taxon>
        <taxon>Ecdysozoa</taxon>
        <taxon>Arthropoda</taxon>
        <taxon>Crustacea</taxon>
        <taxon>Branchiopoda</taxon>
        <taxon>Anostraca</taxon>
        <taxon>Artemiidae</taxon>
        <taxon>Artemia</taxon>
    </lineage>
</organism>
<accession>A0AA88LBV1</accession>
<proteinExistence type="predicted"/>
<dbReference type="EMBL" id="JAVRJZ010000003">
    <property type="protein sequence ID" value="KAK2724677.1"/>
    <property type="molecule type" value="Genomic_DNA"/>
</dbReference>
<dbReference type="PANTHER" id="PTHR45913">
    <property type="entry name" value="EPM2A-INTERACTING PROTEIN 1"/>
    <property type="match status" value="1"/>
</dbReference>
<name>A0AA88LBV1_ARTSF</name>
<reference evidence="1" key="1">
    <citation type="submission" date="2023-07" db="EMBL/GenBank/DDBJ databases">
        <title>Chromosome-level genome assembly of Artemia franciscana.</title>
        <authorList>
            <person name="Jo E."/>
        </authorList>
    </citation>
    <scope>NUCLEOTIDE SEQUENCE</scope>
    <source>
        <tissue evidence="1">Whole body</tissue>
    </source>
</reference>
<dbReference type="Proteomes" id="UP001187531">
    <property type="component" value="Unassembled WGS sequence"/>
</dbReference>
<evidence type="ECO:0000313" key="2">
    <source>
        <dbReference type="Proteomes" id="UP001187531"/>
    </source>
</evidence>
<dbReference type="PANTHER" id="PTHR45913:SF19">
    <property type="entry name" value="LOW QUALITY PROTEIN: ZINC FINGER BED DOMAIN-CONTAINING PROTEIN 5-LIKE"/>
    <property type="match status" value="1"/>
</dbReference>